<evidence type="ECO:0000313" key="5">
    <source>
        <dbReference type="EMBL" id="TLS39155.1"/>
    </source>
</evidence>
<dbReference type="Pfam" id="PF25888">
    <property type="entry name" value="WHD_DnaB"/>
    <property type="match status" value="1"/>
</dbReference>
<feature type="region of interest" description="Disordered" evidence="2">
    <location>
        <begin position="405"/>
        <end position="446"/>
    </location>
</feature>
<feature type="domain" description="DnaB/C C-terminal" evidence="3">
    <location>
        <begin position="330"/>
        <end position="395"/>
    </location>
</feature>
<evidence type="ECO:0000313" key="6">
    <source>
        <dbReference type="Proteomes" id="UP000308230"/>
    </source>
</evidence>
<proteinExistence type="inferred from homology"/>
<accession>A0A5R9FHV8</accession>
<protein>
    <submittedName>
        <fullName evidence="5">Replication initiation and membrane attachment protein</fullName>
    </submittedName>
</protein>
<evidence type="ECO:0000256" key="2">
    <source>
        <dbReference type="SAM" id="MobiDB-lite"/>
    </source>
</evidence>
<comment type="similarity">
    <text evidence="1">Belongs to the DnaB/DnaD family.</text>
</comment>
<name>A0A5R9FHV8_9BACL</name>
<dbReference type="EMBL" id="SWLG01000001">
    <property type="protein sequence ID" value="TLS39155.1"/>
    <property type="molecule type" value="Genomic_DNA"/>
</dbReference>
<comment type="caution">
    <text evidence="5">The sequence shown here is derived from an EMBL/GenBank/DDBJ whole genome shotgun (WGS) entry which is preliminary data.</text>
</comment>
<gene>
    <name evidence="5" type="ORF">FCL54_02245</name>
</gene>
<dbReference type="AlphaFoldDB" id="A0A5R9FHV8"/>
<sequence>MHWKELLPVDRLQVRSRGLLHEYDRKVLTMLYQPLVGAVAYSLYMTMWSIMEERSLSSETSTHHQLMNMMQMGLKQIYEERKKLEGIGLLNTYVKKEEDNKVFLYELQSPLTPERFFNDGVLNVYLYNRLGKTKFHSIKSYFEIPSVNVDGFEAVTSSFNEVFTSLHPSEMVPERNSETEDILQQTDNKSYIGRNESKGVEFTQRTDFDFDLMLQDLSDFIVPKQLLTQSVKETILKLAFVYKIEPLEMSRIVQQAYIHHEVIDGEMLRKEVSKWYTFEHGKELPSLSYRKQPVTLQEFHQKVPVTEEEKTIKAFEILSPYEVLEKVSGGGRPASADLKLVEGILFEQKLNPGVVNVLIDYVMTTNDMKLVKSYVEKIASHWARKKVSTVKEAIALARSEHKKYQEWHSSKDKGKPRKSTGSVRQDKLPKWMNNKKDQTEKISEDEWNAKQKQLEAMLSKYKK</sequence>
<evidence type="ECO:0000259" key="3">
    <source>
        <dbReference type="Pfam" id="PF07261"/>
    </source>
</evidence>
<feature type="compositionally biased region" description="Basic and acidic residues" evidence="2">
    <location>
        <begin position="424"/>
        <end position="446"/>
    </location>
</feature>
<dbReference type="Proteomes" id="UP000308230">
    <property type="component" value="Unassembled WGS sequence"/>
</dbReference>
<evidence type="ECO:0000256" key="1">
    <source>
        <dbReference type="ARBA" id="ARBA00093462"/>
    </source>
</evidence>
<dbReference type="OrthoDB" id="2082007at2"/>
<reference evidence="5 6" key="1">
    <citation type="submission" date="2019-04" db="EMBL/GenBank/DDBJ databases">
        <title>Bacillus caeni sp. nov., a bacterium isolated from mangrove sediment.</title>
        <authorList>
            <person name="Huang H."/>
            <person name="Mo K."/>
            <person name="Hu Y."/>
        </authorList>
    </citation>
    <scope>NUCLEOTIDE SEQUENCE [LARGE SCALE GENOMIC DNA]</scope>
    <source>
        <strain evidence="5 6">HB172195</strain>
    </source>
</reference>
<dbReference type="InterPro" id="IPR006343">
    <property type="entry name" value="DnaB/C_C"/>
</dbReference>
<organism evidence="5 6">
    <name type="scientific">Exobacillus caeni</name>
    <dbReference type="NCBI Taxonomy" id="2574798"/>
    <lineage>
        <taxon>Bacteria</taxon>
        <taxon>Bacillati</taxon>
        <taxon>Bacillota</taxon>
        <taxon>Bacilli</taxon>
        <taxon>Bacillales</taxon>
        <taxon>Guptibacillaceae</taxon>
        <taxon>Exobacillus</taxon>
    </lineage>
</organism>
<dbReference type="RefSeq" id="WP_138122718.1">
    <property type="nucleotide sequence ID" value="NZ_SWLG01000001.1"/>
</dbReference>
<keyword evidence="6" id="KW-1185">Reference proteome</keyword>
<dbReference type="InterPro" id="IPR058660">
    <property type="entry name" value="WHD_DnaB"/>
</dbReference>
<evidence type="ECO:0000259" key="4">
    <source>
        <dbReference type="Pfam" id="PF25888"/>
    </source>
</evidence>
<feature type="domain" description="Replicative helicase loading/DNA remodeling protein DnaB N-terminal winged helix" evidence="4">
    <location>
        <begin position="8"/>
        <end position="264"/>
    </location>
</feature>
<dbReference type="Pfam" id="PF07261">
    <property type="entry name" value="DnaB_2"/>
    <property type="match status" value="1"/>
</dbReference>